<dbReference type="InterPro" id="IPR013013">
    <property type="entry name" value="PTS_EIIC_1"/>
</dbReference>
<dbReference type="InterPro" id="IPR036878">
    <property type="entry name" value="Glu_permease_IIB"/>
</dbReference>
<dbReference type="PROSITE" id="PS51098">
    <property type="entry name" value="PTS_EIIB_TYPE_1"/>
    <property type="match status" value="1"/>
</dbReference>
<keyword evidence="7 12" id="KW-0812">Transmembrane</keyword>
<dbReference type="Gene3D" id="3.30.1360.60">
    <property type="entry name" value="Glucose permease domain IIB"/>
    <property type="match status" value="1"/>
</dbReference>
<evidence type="ECO:0000256" key="9">
    <source>
        <dbReference type="ARBA" id="ARBA00022989"/>
    </source>
</evidence>
<evidence type="ECO:0000256" key="3">
    <source>
        <dbReference type="ARBA" id="ARBA00022475"/>
    </source>
</evidence>
<dbReference type="PANTHER" id="PTHR30175:SF7">
    <property type="entry name" value="NEGATIVE REGULATOR OF SACY ACTIVITY"/>
    <property type="match status" value="1"/>
</dbReference>
<dbReference type="GO" id="GO:0015771">
    <property type="term" value="P:trehalose transport"/>
    <property type="evidence" value="ECO:0007669"/>
    <property type="project" value="TreeGrafter"/>
</dbReference>
<gene>
    <name evidence="15" type="ORF">IAC57_00570</name>
</gene>
<feature type="domain" description="PTS EIIC type-1" evidence="14">
    <location>
        <begin position="107"/>
        <end position="441"/>
    </location>
</feature>
<feature type="active site" description="Phosphocysteine intermediate; for EIIB activity" evidence="11">
    <location>
        <position position="26"/>
    </location>
</feature>
<evidence type="ECO:0000256" key="7">
    <source>
        <dbReference type="ARBA" id="ARBA00022692"/>
    </source>
</evidence>
<dbReference type="Pfam" id="PF00367">
    <property type="entry name" value="PTS_EIIB"/>
    <property type="match status" value="1"/>
</dbReference>
<keyword evidence="5" id="KW-0808">Transferase</keyword>
<evidence type="ECO:0000313" key="15">
    <source>
        <dbReference type="EMBL" id="HIU58570.1"/>
    </source>
</evidence>
<keyword evidence="2" id="KW-0813">Transport</keyword>
<comment type="subcellular location">
    <subcellularLocation>
        <location evidence="1">Cell membrane</location>
        <topology evidence="1">Multi-pass membrane protein</topology>
    </subcellularLocation>
</comment>
<evidence type="ECO:0000256" key="6">
    <source>
        <dbReference type="ARBA" id="ARBA00022683"/>
    </source>
</evidence>
<feature type="transmembrane region" description="Helical" evidence="12">
    <location>
        <begin position="216"/>
        <end position="236"/>
    </location>
</feature>
<dbReference type="EMBL" id="DVMZ01000015">
    <property type="protein sequence ID" value="HIU58570.1"/>
    <property type="molecule type" value="Genomic_DNA"/>
</dbReference>
<dbReference type="GO" id="GO:0090589">
    <property type="term" value="F:protein-phosphocysteine-trehalose phosphotransferase system transporter activity"/>
    <property type="evidence" value="ECO:0007669"/>
    <property type="project" value="TreeGrafter"/>
</dbReference>
<feature type="non-terminal residue" evidence="15">
    <location>
        <position position="441"/>
    </location>
</feature>
<dbReference type="AlphaFoldDB" id="A0A9D1MDU1"/>
<organism evidence="15 16">
    <name type="scientific">Candidatus Scatosoma pullistercoris</name>
    <dbReference type="NCBI Taxonomy" id="2840934"/>
    <lineage>
        <taxon>Bacteria</taxon>
        <taxon>Bacillati</taxon>
        <taxon>Bacillota</taxon>
        <taxon>Clostridia</taxon>
        <taxon>Candidatus Scatosoma</taxon>
    </lineage>
</organism>
<evidence type="ECO:0000256" key="10">
    <source>
        <dbReference type="ARBA" id="ARBA00023136"/>
    </source>
</evidence>
<name>A0A9D1MDU1_9FIRM</name>
<dbReference type="CDD" id="cd00212">
    <property type="entry name" value="PTS_IIB_glc"/>
    <property type="match status" value="1"/>
</dbReference>
<dbReference type="GO" id="GO:0005886">
    <property type="term" value="C:plasma membrane"/>
    <property type="evidence" value="ECO:0007669"/>
    <property type="project" value="UniProtKB-SubCell"/>
</dbReference>
<evidence type="ECO:0000259" key="14">
    <source>
        <dbReference type="PROSITE" id="PS51103"/>
    </source>
</evidence>
<protein>
    <submittedName>
        <fullName evidence="15">PTS transporter subunit EIIC</fullName>
    </submittedName>
</protein>
<dbReference type="Pfam" id="PF02378">
    <property type="entry name" value="PTS_EIIC"/>
    <property type="match status" value="1"/>
</dbReference>
<evidence type="ECO:0000256" key="11">
    <source>
        <dbReference type="PROSITE-ProRule" id="PRU00421"/>
    </source>
</evidence>
<dbReference type="NCBIfam" id="TIGR00826">
    <property type="entry name" value="EIIB_glc"/>
    <property type="match status" value="1"/>
</dbReference>
<dbReference type="FunFam" id="3.30.1360.60:FF:000001">
    <property type="entry name" value="PTS system glucose-specific IIBC component PtsG"/>
    <property type="match status" value="1"/>
</dbReference>
<feature type="domain" description="PTS EIIB type-1" evidence="13">
    <location>
        <begin position="4"/>
        <end position="87"/>
    </location>
</feature>
<dbReference type="GO" id="GO:0008982">
    <property type="term" value="F:protein-N(PI)-phosphohistidine-sugar phosphotransferase activity"/>
    <property type="evidence" value="ECO:0007669"/>
    <property type="project" value="InterPro"/>
</dbReference>
<keyword evidence="10 12" id="KW-0472">Membrane</keyword>
<feature type="transmembrane region" description="Helical" evidence="12">
    <location>
        <begin position="176"/>
        <end position="196"/>
    </location>
</feature>
<dbReference type="InterPro" id="IPR050558">
    <property type="entry name" value="PTS_Sugar-Specific_Components"/>
</dbReference>
<evidence type="ECO:0000259" key="13">
    <source>
        <dbReference type="PROSITE" id="PS51098"/>
    </source>
</evidence>
<dbReference type="Proteomes" id="UP000824081">
    <property type="component" value="Unassembled WGS sequence"/>
</dbReference>
<feature type="transmembrane region" description="Helical" evidence="12">
    <location>
        <begin position="401"/>
        <end position="425"/>
    </location>
</feature>
<dbReference type="GO" id="GO:0016301">
    <property type="term" value="F:kinase activity"/>
    <property type="evidence" value="ECO:0007669"/>
    <property type="project" value="UniProtKB-KW"/>
</dbReference>
<accession>A0A9D1MDU1</accession>
<evidence type="ECO:0000256" key="1">
    <source>
        <dbReference type="ARBA" id="ARBA00004651"/>
    </source>
</evidence>
<dbReference type="SUPFAM" id="SSF55604">
    <property type="entry name" value="Glucose permease domain IIB"/>
    <property type="match status" value="1"/>
</dbReference>
<keyword evidence="4" id="KW-0762">Sugar transport</keyword>
<keyword evidence="3" id="KW-1003">Cell membrane</keyword>
<keyword evidence="6" id="KW-0598">Phosphotransferase system</keyword>
<dbReference type="InterPro" id="IPR001996">
    <property type="entry name" value="PTS_IIB_1"/>
</dbReference>
<dbReference type="PANTHER" id="PTHR30175">
    <property type="entry name" value="PHOSPHOTRANSFERASE SYSTEM TRANSPORT PROTEIN"/>
    <property type="match status" value="1"/>
</dbReference>
<evidence type="ECO:0000256" key="5">
    <source>
        <dbReference type="ARBA" id="ARBA00022679"/>
    </source>
</evidence>
<feature type="transmembrane region" description="Helical" evidence="12">
    <location>
        <begin position="145"/>
        <end position="164"/>
    </location>
</feature>
<evidence type="ECO:0000256" key="2">
    <source>
        <dbReference type="ARBA" id="ARBA00022448"/>
    </source>
</evidence>
<reference evidence="15" key="2">
    <citation type="journal article" date="2021" name="PeerJ">
        <title>Extensive microbial diversity within the chicken gut microbiome revealed by metagenomics and culture.</title>
        <authorList>
            <person name="Gilroy R."/>
            <person name="Ravi A."/>
            <person name="Getino M."/>
            <person name="Pursley I."/>
            <person name="Horton D.L."/>
            <person name="Alikhan N.F."/>
            <person name="Baker D."/>
            <person name="Gharbi K."/>
            <person name="Hall N."/>
            <person name="Watson M."/>
            <person name="Adriaenssens E.M."/>
            <person name="Foster-Nyarko E."/>
            <person name="Jarju S."/>
            <person name="Secka A."/>
            <person name="Antonio M."/>
            <person name="Oren A."/>
            <person name="Chaudhuri R.R."/>
            <person name="La Ragione R."/>
            <person name="Hildebrand F."/>
            <person name="Pallen M.J."/>
        </authorList>
    </citation>
    <scope>NUCLEOTIDE SEQUENCE</scope>
    <source>
        <strain evidence="15">11687</strain>
    </source>
</reference>
<dbReference type="InterPro" id="IPR003352">
    <property type="entry name" value="PTS_EIIC"/>
</dbReference>
<keyword evidence="8" id="KW-0418">Kinase</keyword>
<evidence type="ECO:0000256" key="8">
    <source>
        <dbReference type="ARBA" id="ARBA00022777"/>
    </source>
</evidence>
<sequence>MDYRKAAQGVLDAIGGKENILSAAHCATRLRLVIADNQKADRNALENVEGVKGVFEASGQLQIIFGTGTVNKVFEEFIGLAGIEAGTREEVKKAAASKQNVFLRLIKTLGDVFVPILPAIVASGLLMGLLEGLTRVIPGMAESNWYTFFHLMSNAALTFLPILIAVSTARVFGGNLFLGAVVGMIMIHPDLVNAWSGDAVASAPALITIGSFSIRLVGYQGHVIPVILSVWAMCFVEKKLHAAVPEMLDLFVVPLVSVLVAGGLALLVIGPVFGFLETWVLKGASALISLPFGIGGFLVGAAYAPTVVAGVHHMYNIIEQGFLGNGSANFWMPIATAANVAQGAAALAVALKSKSRKTKALAVPAAISAYMGITEPAIFGVNVRYKKPFVAGVIGGAAGGLYAALTGVGASAYGVTGIFGLLIVLPNSEFSLGAWNVVNYL</sequence>
<dbReference type="PROSITE" id="PS51103">
    <property type="entry name" value="PTS_EIIC_TYPE_1"/>
    <property type="match status" value="1"/>
</dbReference>
<feature type="transmembrane region" description="Helical" evidence="12">
    <location>
        <begin position="248"/>
        <end position="273"/>
    </location>
</feature>
<feature type="transmembrane region" description="Helical" evidence="12">
    <location>
        <begin position="361"/>
        <end position="381"/>
    </location>
</feature>
<feature type="transmembrane region" description="Helical" evidence="12">
    <location>
        <begin position="112"/>
        <end position="133"/>
    </location>
</feature>
<feature type="transmembrane region" description="Helical" evidence="12">
    <location>
        <begin position="279"/>
        <end position="304"/>
    </location>
</feature>
<evidence type="ECO:0000313" key="16">
    <source>
        <dbReference type="Proteomes" id="UP000824081"/>
    </source>
</evidence>
<dbReference type="InterPro" id="IPR018113">
    <property type="entry name" value="PTrfase_EIIB_Cys"/>
</dbReference>
<keyword evidence="9 12" id="KW-1133">Transmembrane helix</keyword>
<dbReference type="PROSITE" id="PS01035">
    <property type="entry name" value="PTS_EIIB_TYPE_1_CYS"/>
    <property type="match status" value="1"/>
</dbReference>
<comment type="caution">
    <text evidence="15">The sequence shown here is derived from an EMBL/GenBank/DDBJ whole genome shotgun (WGS) entry which is preliminary data.</text>
</comment>
<reference evidence="15" key="1">
    <citation type="submission" date="2020-10" db="EMBL/GenBank/DDBJ databases">
        <authorList>
            <person name="Gilroy R."/>
        </authorList>
    </citation>
    <scope>NUCLEOTIDE SEQUENCE</scope>
    <source>
        <strain evidence="15">11687</strain>
    </source>
</reference>
<dbReference type="GO" id="GO:0009401">
    <property type="term" value="P:phosphoenolpyruvate-dependent sugar phosphotransferase system"/>
    <property type="evidence" value="ECO:0007669"/>
    <property type="project" value="UniProtKB-KW"/>
</dbReference>
<evidence type="ECO:0000256" key="12">
    <source>
        <dbReference type="SAM" id="Phobius"/>
    </source>
</evidence>
<proteinExistence type="predicted"/>
<evidence type="ECO:0000256" key="4">
    <source>
        <dbReference type="ARBA" id="ARBA00022597"/>
    </source>
</evidence>